<dbReference type="AlphaFoldDB" id="A0AAE0SFT6"/>
<name>A0AAE0SFT6_9BIVA</name>
<dbReference type="Gene3D" id="3.30.420.40">
    <property type="match status" value="2"/>
</dbReference>
<proteinExistence type="predicted"/>
<reference evidence="1" key="2">
    <citation type="journal article" date="2021" name="Genome Biol. Evol.">
        <title>Developing a high-quality reference genome for a parasitic bivalve with doubly uniparental inheritance (Bivalvia: Unionida).</title>
        <authorList>
            <person name="Smith C.H."/>
        </authorList>
    </citation>
    <scope>NUCLEOTIDE SEQUENCE</scope>
    <source>
        <strain evidence="1">CHS0354</strain>
        <tissue evidence="1">Mantle</tissue>
    </source>
</reference>
<dbReference type="Gene3D" id="3.90.640.10">
    <property type="entry name" value="Actin, Chain A, domain 4"/>
    <property type="match status" value="1"/>
</dbReference>
<evidence type="ECO:0008006" key="3">
    <source>
        <dbReference type="Google" id="ProtNLM"/>
    </source>
</evidence>
<evidence type="ECO:0000313" key="1">
    <source>
        <dbReference type="EMBL" id="KAK3591132.1"/>
    </source>
</evidence>
<dbReference type="EMBL" id="JAEAOA010002331">
    <property type="protein sequence ID" value="KAK3591132.1"/>
    <property type="molecule type" value="Genomic_DNA"/>
</dbReference>
<comment type="caution">
    <text evidence="1">The sequence shown here is derived from an EMBL/GenBank/DDBJ whole genome shotgun (WGS) entry which is preliminary data.</text>
</comment>
<dbReference type="SUPFAM" id="SSF53067">
    <property type="entry name" value="Actin-like ATPase domain"/>
    <property type="match status" value="1"/>
</dbReference>
<dbReference type="PANTHER" id="PTHR14187">
    <property type="entry name" value="ALPHA KINASE/ELONGATION FACTOR 2 KINASE"/>
    <property type="match status" value="1"/>
</dbReference>
<reference evidence="1" key="3">
    <citation type="submission" date="2023-05" db="EMBL/GenBank/DDBJ databases">
        <authorList>
            <person name="Smith C.H."/>
        </authorList>
    </citation>
    <scope>NUCLEOTIDE SEQUENCE</scope>
    <source>
        <strain evidence="1">CHS0354</strain>
        <tissue evidence="1">Mantle</tissue>
    </source>
</reference>
<protein>
    <recommendedName>
        <fullName evidence="3">Heat shock 70 kDa protein 12A</fullName>
    </recommendedName>
</protein>
<dbReference type="InterPro" id="IPR043129">
    <property type="entry name" value="ATPase_NBD"/>
</dbReference>
<dbReference type="Proteomes" id="UP001195483">
    <property type="component" value="Unassembled WGS sequence"/>
</dbReference>
<reference evidence="1" key="1">
    <citation type="journal article" date="2021" name="Genome Biol. Evol.">
        <title>A High-Quality Reference Genome for a Parasitic Bivalve with Doubly Uniparental Inheritance (Bivalvia: Unionida).</title>
        <authorList>
            <person name="Smith C.H."/>
        </authorList>
    </citation>
    <scope>NUCLEOTIDE SEQUENCE</scope>
    <source>
        <strain evidence="1">CHS0354</strain>
    </source>
</reference>
<gene>
    <name evidence="1" type="ORF">CHS0354_040195</name>
</gene>
<dbReference type="PANTHER" id="PTHR14187:SF5">
    <property type="entry name" value="HEAT SHOCK 70 KDA PROTEIN 12A"/>
    <property type="match status" value="1"/>
</dbReference>
<keyword evidence="2" id="KW-1185">Reference proteome</keyword>
<accession>A0AAE0SFT6</accession>
<sequence length="496" mass="55970">MSAMDVFSAAIAYLKDHLLCIVRDRLPGIKDSDFVWVITVPAIWEDGARQFMRNAAIKAHFWEDFKDNNGKPGKRFNAETFAQDHKKQEELKKQIWLALEPETAALYCKFSQLQLIRNKAGVASTAPFTPKQKFLLVDLGGGTADIIAYEVMESNNLRELTEPNGGDWGGVTVDEAFWSLLKKICGDEAFVKFSTETTADFLDMRYQFELKKRTISLIPTDVTKIKVCSTLAGSYRERRGVKLDNDTIPMEDGIGYKRGHLELSSTVSLSLFEKPKHNIVEFLKHKYFLNRNIYDLDAIIMVGGFSASEVMKEAVKAAVTDMGIIVINPDDPILAVVKGAVLYGHNRMAIRERVLPYTYGISLRVPFDESIHPIDKKIFCSNRQTYVVEDVFQPFMRAGTHVVPGETFAKHTYRAVYYSANKATIEIYRTKNPKPSFVTDKGCSRVGNIELEIPNLKEIGSTLVDIKMSFGDIELTVEAKDHVSDHCIKSEFNFLA</sequence>
<organism evidence="1 2">
    <name type="scientific">Potamilus streckersoni</name>
    <dbReference type="NCBI Taxonomy" id="2493646"/>
    <lineage>
        <taxon>Eukaryota</taxon>
        <taxon>Metazoa</taxon>
        <taxon>Spiralia</taxon>
        <taxon>Lophotrochozoa</taxon>
        <taxon>Mollusca</taxon>
        <taxon>Bivalvia</taxon>
        <taxon>Autobranchia</taxon>
        <taxon>Heteroconchia</taxon>
        <taxon>Palaeoheterodonta</taxon>
        <taxon>Unionida</taxon>
        <taxon>Unionoidea</taxon>
        <taxon>Unionidae</taxon>
        <taxon>Ambleminae</taxon>
        <taxon>Lampsilini</taxon>
        <taxon>Potamilus</taxon>
    </lineage>
</organism>
<evidence type="ECO:0000313" key="2">
    <source>
        <dbReference type="Proteomes" id="UP001195483"/>
    </source>
</evidence>